<dbReference type="EMBL" id="CP022129">
    <property type="protein sequence ID" value="ASF47758.1"/>
    <property type="molecule type" value="Genomic_DNA"/>
</dbReference>
<dbReference type="InterPro" id="IPR023352">
    <property type="entry name" value="MAPEG-like_dom_sf"/>
</dbReference>
<dbReference type="Proteomes" id="UP000237423">
    <property type="component" value="Unassembled WGS sequence"/>
</dbReference>
<dbReference type="Gene3D" id="1.20.120.550">
    <property type="entry name" value="Membrane associated eicosanoid/glutathione metabolism-like domain"/>
    <property type="match status" value="1"/>
</dbReference>
<proteinExistence type="predicted"/>
<evidence type="ECO:0000313" key="6">
    <source>
        <dbReference type="EMBL" id="ASF47758.1"/>
    </source>
</evidence>
<dbReference type="RefSeq" id="WP_088620628.1">
    <property type="nucleotide sequence ID" value="NZ_CP022129.1"/>
</dbReference>
<dbReference type="Proteomes" id="UP000197019">
    <property type="component" value="Chromosome"/>
</dbReference>
<sequence>MQQALMVYPMVAMVLLTFVIGIWMLRLRIKAVKEGVLNPGYFLLNRGAKLPDGLAKVTQHYANLFEMPVLFYVACLAVIVTRNTDWLSLGLAWLFVAARVAHAYIHTGHNGLKHRRLAFLAGTVVLALLWLRLLGQLLVA</sequence>
<feature type="transmembrane region" description="Helical" evidence="5">
    <location>
        <begin position="117"/>
        <end position="139"/>
    </location>
</feature>
<dbReference type="KEGG" id="mpsy:CEK71_17730"/>
<evidence type="ECO:0000313" key="9">
    <source>
        <dbReference type="Proteomes" id="UP000237423"/>
    </source>
</evidence>
<feature type="transmembrane region" description="Helical" evidence="5">
    <location>
        <begin position="61"/>
        <end position="80"/>
    </location>
</feature>
<evidence type="ECO:0008006" key="10">
    <source>
        <dbReference type="Google" id="ProtNLM"/>
    </source>
</evidence>
<dbReference type="AlphaFoldDB" id="A0A1Z4C2J8"/>
<evidence type="ECO:0000256" key="5">
    <source>
        <dbReference type="SAM" id="Phobius"/>
    </source>
</evidence>
<evidence type="ECO:0000313" key="7">
    <source>
        <dbReference type="EMBL" id="POZ51497.1"/>
    </source>
</evidence>
<dbReference type="OrthoDB" id="5573101at2"/>
<feature type="transmembrane region" description="Helical" evidence="5">
    <location>
        <begin position="6"/>
        <end position="25"/>
    </location>
</feature>
<reference evidence="6 8" key="1">
    <citation type="submission" date="2017-06" db="EMBL/GenBank/DDBJ databases">
        <title>Genome Sequencing of the methanotroph Methylovulum psychrotolerants str. HV10-M2 isolated from a high-altitude environment.</title>
        <authorList>
            <person name="Mateos-Rivera A."/>
        </authorList>
    </citation>
    <scope>NUCLEOTIDE SEQUENCE [LARGE SCALE GENOMIC DNA]</scope>
    <source>
        <strain evidence="6 8">HV10_M2</strain>
    </source>
</reference>
<keyword evidence="4 5" id="KW-0472">Membrane</keyword>
<dbReference type="EMBL" id="PGFZ01000005">
    <property type="protein sequence ID" value="POZ51497.1"/>
    <property type="molecule type" value="Genomic_DNA"/>
</dbReference>
<dbReference type="SUPFAM" id="SSF161084">
    <property type="entry name" value="MAPEG domain-like"/>
    <property type="match status" value="1"/>
</dbReference>
<protein>
    <recommendedName>
        <fullName evidence="10">MAPEG family protein</fullName>
    </recommendedName>
</protein>
<evidence type="ECO:0000313" key="8">
    <source>
        <dbReference type="Proteomes" id="UP000197019"/>
    </source>
</evidence>
<keyword evidence="3 5" id="KW-1133">Transmembrane helix</keyword>
<keyword evidence="8" id="KW-1185">Reference proteome</keyword>
<evidence type="ECO:0000256" key="1">
    <source>
        <dbReference type="ARBA" id="ARBA00004370"/>
    </source>
</evidence>
<dbReference type="GO" id="GO:0016020">
    <property type="term" value="C:membrane"/>
    <property type="evidence" value="ECO:0007669"/>
    <property type="project" value="UniProtKB-SubCell"/>
</dbReference>
<accession>A0A1Z4C2J8</accession>
<feature type="transmembrane region" description="Helical" evidence="5">
    <location>
        <begin position="86"/>
        <end position="105"/>
    </location>
</feature>
<dbReference type="Pfam" id="PF01124">
    <property type="entry name" value="MAPEG"/>
    <property type="match status" value="1"/>
</dbReference>
<name>A0A1Z4C2J8_9GAMM</name>
<reference evidence="7 9" key="2">
    <citation type="submission" date="2017-11" db="EMBL/GenBank/DDBJ databases">
        <title>Draft Genome Sequence of Methylobacter psychrotolerans Sph1T, an Obligate Methanotroph from Low-Temperature Environments.</title>
        <authorList>
            <person name="Oshkin I.Y."/>
            <person name="Miroshnikov K."/>
            <person name="Belova S.E."/>
            <person name="Korzhenkov A."/>
            <person name="Toshchakov S.V."/>
            <person name="Dedysh S.N."/>
        </authorList>
    </citation>
    <scope>NUCLEOTIDE SEQUENCE [LARGE SCALE GENOMIC DNA]</scope>
    <source>
        <strain evidence="7 9">Sph1</strain>
    </source>
</reference>
<keyword evidence="2 5" id="KW-0812">Transmembrane</keyword>
<dbReference type="InterPro" id="IPR001129">
    <property type="entry name" value="Membr-assoc_MAPEG"/>
</dbReference>
<evidence type="ECO:0000256" key="4">
    <source>
        <dbReference type="ARBA" id="ARBA00023136"/>
    </source>
</evidence>
<evidence type="ECO:0000256" key="3">
    <source>
        <dbReference type="ARBA" id="ARBA00022989"/>
    </source>
</evidence>
<comment type="subcellular location">
    <subcellularLocation>
        <location evidence="1">Membrane</location>
    </subcellularLocation>
</comment>
<organism evidence="6 8">
    <name type="scientific">Methylovulum psychrotolerans</name>
    <dbReference type="NCBI Taxonomy" id="1704499"/>
    <lineage>
        <taxon>Bacteria</taxon>
        <taxon>Pseudomonadati</taxon>
        <taxon>Pseudomonadota</taxon>
        <taxon>Gammaproteobacteria</taxon>
        <taxon>Methylococcales</taxon>
        <taxon>Methylococcaceae</taxon>
        <taxon>Methylovulum</taxon>
    </lineage>
</organism>
<gene>
    <name evidence="7" type="ORF">AADEFJLK_02363</name>
    <name evidence="6" type="ORF">CEK71_17730</name>
</gene>
<evidence type="ECO:0000256" key="2">
    <source>
        <dbReference type="ARBA" id="ARBA00022692"/>
    </source>
</evidence>